<feature type="transmembrane region" description="Helical" evidence="1">
    <location>
        <begin position="66"/>
        <end position="92"/>
    </location>
</feature>
<keyword evidence="1" id="KW-0472">Membrane</keyword>
<evidence type="ECO:0000256" key="1">
    <source>
        <dbReference type="SAM" id="Phobius"/>
    </source>
</evidence>
<proteinExistence type="predicted"/>
<dbReference type="EMBL" id="PDZR01000003">
    <property type="protein sequence ID" value="PNG27135.1"/>
    <property type="molecule type" value="Genomic_DNA"/>
</dbReference>
<feature type="transmembrane region" description="Helical" evidence="1">
    <location>
        <begin position="192"/>
        <end position="215"/>
    </location>
</feature>
<sequence>MARGRCVDHLALAPPFARSDTLLAASWAEEASSDCRSAAGHKRSGDFMRPDALKSQAENFGVAGPAAWIGLAAALSAMFSLSFACAAPFAGFAAFAGLTAPRRFAMTLAGAAWLANQLVGFLLLGYPATAGSFAWGAALGLAALTAAFAASIAFRQTGVRPVAMGLAFFAAFASFESVLFAASAVLPSGPDAFAPAVVARIFAINASFFAGLLAARQLGRGIGRYVPPLLASWGRQSAG</sequence>
<accession>A0A2J7TK40</accession>
<keyword evidence="1" id="KW-0812">Transmembrane</keyword>
<comment type="caution">
    <text evidence="2">The sequence shown here is derived from an EMBL/GenBank/DDBJ whole genome shotgun (WGS) entry which is preliminary data.</text>
</comment>
<evidence type="ECO:0000313" key="2">
    <source>
        <dbReference type="EMBL" id="PNG27135.1"/>
    </source>
</evidence>
<evidence type="ECO:0000313" key="3">
    <source>
        <dbReference type="Proteomes" id="UP000236286"/>
    </source>
</evidence>
<gene>
    <name evidence="2" type="ORF">CR492_05470</name>
</gene>
<feature type="transmembrane region" description="Helical" evidence="1">
    <location>
        <begin position="166"/>
        <end position="186"/>
    </location>
</feature>
<feature type="transmembrane region" description="Helical" evidence="1">
    <location>
        <begin position="132"/>
        <end position="154"/>
    </location>
</feature>
<name>A0A2J7TK40_METSI</name>
<protein>
    <submittedName>
        <fullName evidence="2">Uncharacterized protein</fullName>
    </submittedName>
</protein>
<feature type="transmembrane region" description="Helical" evidence="1">
    <location>
        <begin position="104"/>
        <end position="126"/>
    </location>
</feature>
<dbReference type="AlphaFoldDB" id="A0A2J7TK40"/>
<reference evidence="2 3" key="1">
    <citation type="submission" date="2017-10" db="EMBL/GenBank/DDBJ databases">
        <title>Genome announcement of Methylocella silvestris TVC from permafrost.</title>
        <authorList>
            <person name="Wang J."/>
            <person name="Geng K."/>
            <person name="Ul-Haque F."/>
            <person name="Crombie A.T."/>
            <person name="Street L.E."/>
            <person name="Wookey P.A."/>
            <person name="Murrell J.C."/>
            <person name="Pratscher J."/>
        </authorList>
    </citation>
    <scope>NUCLEOTIDE SEQUENCE [LARGE SCALE GENOMIC DNA]</scope>
    <source>
        <strain evidence="2 3">TVC</strain>
    </source>
</reference>
<keyword evidence="1" id="KW-1133">Transmembrane helix</keyword>
<dbReference type="Proteomes" id="UP000236286">
    <property type="component" value="Unassembled WGS sequence"/>
</dbReference>
<organism evidence="2 3">
    <name type="scientific">Methylocella silvestris</name>
    <dbReference type="NCBI Taxonomy" id="199596"/>
    <lineage>
        <taxon>Bacteria</taxon>
        <taxon>Pseudomonadati</taxon>
        <taxon>Pseudomonadota</taxon>
        <taxon>Alphaproteobacteria</taxon>
        <taxon>Hyphomicrobiales</taxon>
        <taxon>Beijerinckiaceae</taxon>
        <taxon>Methylocella</taxon>
    </lineage>
</organism>